<accession>A0ABT0QDZ0</accession>
<organism evidence="1 2">
    <name type="scientific">Jejuia spongiicola</name>
    <dbReference type="NCBI Taxonomy" id="2942207"/>
    <lineage>
        <taxon>Bacteria</taxon>
        <taxon>Pseudomonadati</taxon>
        <taxon>Bacteroidota</taxon>
        <taxon>Flavobacteriia</taxon>
        <taxon>Flavobacteriales</taxon>
        <taxon>Flavobacteriaceae</taxon>
        <taxon>Jejuia</taxon>
    </lineage>
</organism>
<evidence type="ECO:0000313" key="2">
    <source>
        <dbReference type="Proteomes" id="UP001165381"/>
    </source>
</evidence>
<dbReference type="EMBL" id="JAMFLZ010000003">
    <property type="protein sequence ID" value="MCL6295202.1"/>
    <property type="molecule type" value="Genomic_DNA"/>
</dbReference>
<evidence type="ECO:0000313" key="1">
    <source>
        <dbReference type="EMBL" id="MCL6295202.1"/>
    </source>
</evidence>
<name>A0ABT0QDZ0_9FLAO</name>
<protein>
    <submittedName>
        <fullName evidence="1">Uncharacterized protein</fullName>
    </submittedName>
</protein>
<proteinExistence type="predicted"/>
<dbReference type="RefSeq" id="WP_249972933.1">
    <property type="nucleotide sequence ID" value="NZ_JAMFLZ010000003.1"/>
</dbReference>
<reference evidence="1" key="1">
    <citation type="submission" date="2022-05" db="EMBL/GenBank/DDBJ databases">
        <authorList>
            <person name="Park J.-S."/>
        </authorList>
    </citation>
    <scope>NUCLEOTIDE SEQUENCE</scope>
    <source>
        <strain evidence="1">2012CJ34-3</strain>
    </source>
</reference>
<keyword evidence="2" id="KW-1185">Reference proteome</keyword>
<comment type="caution">
    <text evidence="1">The sequence shown here is derived from an EMBL/GenBank/DDBJ whole genome shotgun (WGS) entry which is preliminary data.</text>
</comment>
<sequence>MKHKNQNSVCQSINPFLGFRWSTGIKFKKGELNKKPQEYIYSIAEANK</sequence>
<gene>
    <name evidence="1" type="ORF">M3P09_09365</name>
</gene>
<dbReference type="Proteomes" id="UP001165381">
    <property type="component" value="Unassembled WGS sequence"/>
</dbReference>